<evidence type="ECO:0000256" key="1">
    <source>
        <dbReference type="ARBA" id="ARBA00004196"/>
    </source>
</evidence>
<dbReference type="Pfam" id="PF00497">
    <property type="entry name" value="SBP_bac_3"/>
    <property type="match status" value="1"/>
</dbReference>
<dbReference type="PANTHER" id="PTHR35936:SF34">
    <property type="entry name" value="ABC TRANSPORTER EXTRACELLULAR-BINDING PROTEIN YCKB-RELATED"/>
    <property type="match status" value="1"/>
</dbReference>
<name>A0ABY5E8D8_9BACT</name>
<dbReference type="Gene3D" id="3.40.190.10">
    <property type="entry name" value="Periplasmic binding protein-like II"/>
    <property type="match status" value="3"/>
</dbReference>
<dbReference type="SMART" id="SM00062">
    <property type="entry name" value="PBPb"/>
    <property type="match status" value="1"/>
</dbReference>
<dbReference type="PROSITE" id="PS01039">
    <property type="entry name" value="SBP_BACTERIAL_3"/>
    <property type="match status" value="1"/>
</dbReference>
<keyword evidence="3 5" id="KW-0732">Signal</keyword>
<evidence type="ECO:0000256" key="2">
    <source>
        <dbReference type="ARBA" id="ARBA00010333"/>
    </source>
</evidence>
<evidence type="ECO:0000313" key="8">
    <source>
        <dbReference type="Proteomes" id="UP001060012"/>
    </source>
</evidence>
<evidence type="ECO:0000256" key="3">
    <source>
        <dbReference type="ARBA" id="ARBA00022729"/>
    </source>
</evidence>
<dbReference type="SUPFAM" id="SSF53850">
    <property type="entry name" value="Periplasmic binding protein-like II"/>
    <property type="match status" value="1"/>
</dbReference>
<dbReference type="PANTHER" id="PTHR35936">
    <property type="entry name" value="MEMBRANE-BOUND LYTIC MUREIN TRANSGLYCOSYLASE F"/>
    <property type="match status" value="1"/>
</dbReference>
<feature type="chain" id="PRO_5047194017" evidence="5">
    <location>
        <begin position="20"/>
        <end position="288"/>
    </location>
</feature>
<dbReference type="RefSeq" id="WP_254577162.1">
    <property type="nucleotide sequence ID" value="NZ_CP100595.1"/>
</dbReference>
<accession>A0ABY5E8D8</accession>
<dbReference type="InterPro" id="IPR018313">
    <property type="entry name" value="SBP_3_CS"/>
</dbReference>
<evidence type="ECO:0000313" key="7">
    <source>
        <dbReference type="EMBL" id="UTJ06983.1"/>
    </source>
</evidence>
<keyword evidence="8" id="KW-1185">Reference proteome</keyword>
<comment type="subcellular location">
    <subcellularLocation>
        <location evidence="1">Cell envelope</location>
    </subcellularLocation>
</comment>
<organism evidence="7 8">
    <name type="scientific">Arcobacter roscoffensis</name>
    <dbReference type="NCBI Taxonomy" id="2961520"/>
    <lineage>
        <taxon>Bacteria</taxon>
        <taxon>Pseudomonadati</taxon>
        <taxon>Campylobacterota</taxon>
        <taxon>Epsilonproteobacteria</taxon>
        <taxon>Campylobacterales</taxon>
        <taxon>Arcobacteraceae</taxon>
        <taxon>Arcobacter</taxon>
    </lineage>
</organism>
<evidence type="ECO:0000259" key="6">
    <source>
        <dbReference type="SMART" id="SM00062"/>
    </source>
</evidence>
<dbReference type="InterPro" id="IPR001638">
    <property type="entry name" value="Solute-binding_3/MltF_N"/>
</dbReference>
<evidence type="ECO:0000256" key="4">
    <source>
        <dbReference type="RuleBase" id="RU003744"/>
    </source>
</evidence>
<dbReference type="Proteomes" id="UP001060012">
    <property type="component" value="Chromosome"/>
</dbReference>
<comment type="similarity">
    <text evidence="2 4">Belongs to the bacterial solute-binding protein 3 family.</text>
</comment>
<protein>
    <submittedName>
        <fullName evidence="7">ABC transporter substrate-binding protein</fullName>
    </submittedName>
</protein>
<gene>
    <name evidence="7" type="ORF">NJU99_02505</name>
</gene>
<proteinExistence type="inferred from homology"/>
<evidence type="ECO:0000256" key="5">
    <source>
        <dbReference type="SAM" id="SignalP"/>
    </source>
</evidence>
<feature type="signal peptide" evidence="5">
    <location>
        <begin position="1"/>
        <end position="19"/>
    </location>
</feature>
<reference evidence="7" key="1">
    <citation type="submission" date="2022-07" db="EMBL/GenBank/DDBJ databases">
        <title>Arcobacter roscoffensis sp. nov., a marine bacterium isolated from coastal seawater collected from Roscoff, France.</title>
        <authorList>
            <person name="Pascual J."/>
            <person name="Lepeaux C."/>
            <person name="Methner A."/>
            <person name="Overmann J."/>
        </authorList>
    </citation>
    <scope>NUCLEOTIDE SEQUENCE</scope>
    <source>
        <strain evidence="7">ARW1-2F2</strain>
    </source>
</reference>
<sequence>MNLLKSTVLIVLVSLFANARSIEHIQESGNIVLAVYENFPPYSYEENGELKGIDIELGKIIAKSLNVKPIWYVTGSDENLADDLRNTIWKGNLVHKTKADVMFRIPYDYDYLRMRDKSTGELENEMVTIKGPYQSEKWVIATHKDIIDEFETLATFAYHTIGVELDTLPDTHITGFARGLISKNVKHYFKFDKAINDFKNRKIDAIAGLKSQLEYLLDYKNNKDKYFISEALPNVKSHWDLATAVSSMYRPLSYHIDGVLHKAYVNGTIKKIFEKYGLEYMPPISKTQ</sequence>
<dbReference type="EMBL" id="CP100595">
    <property type="protein sequence ID" value="UTJ06983.1"/>
    <property type="molecule type" value="Genomic_DNA"/>
</dbReference>
<feature type="domain" description="Solute-binding protein family 3/N-terminal" evidence="6">
    <location>
        <begin position="30"/>
        <end position="280"/>
    </location>
</feature>